<proteinExistence type="predicted"/>
<organism evidence="1 2">
    <name type="scientific">Pedobacter nutrimenti</name>
    <dbReference type="NCBI Taxonomy" id="1241337"/>
    <lineage>
        <taxon>Bacteria</taxon>
        <taxon>Pseudomonadati</taxon>
        <taxon>Bacteroidota</taxon>
        <taxon>Sphingobacteriia</taxon>
        <taxon>Sphingobacteriales</taxon>
        <taxon>Sphingobacteriaceae</taxon>
        <taxon>Pedobacter</taxon>
    </lineage>
</organism>
<name>A0A318UN04_9SPHI</name>
<dbReference type="Proteomes" id="UP000248198">
    <property type="component" value="Unassembled WGS sequence"/>
</dbReference>
<keyword evidence="2" id="KW-1185">Reference proteome</keyword>
<reference evidence="1 2" key="1">
    <citation type="submission" date="2018-06" db="EMBL/GenBank/DDBJ databases">
        <title>Genomic Encyclopedia of Archaeal and Bacterial Type Strains, Phase II (KMG-II): from individual species to whole genera.</title>
        <authorList>
            <person name="Goeker M."/>
        </authorList>
    </citation>
    <scope>NUCLEOTIDE SEQUENCE [LARGE SCALE GENOMIC DNA]</scope>
    <source>
        <strain evidence="1 2">DSM 27372</strain>
    </source>
</reference>
<accession>A0A318UN04</accession>
<dbReference type="EMBL" id="QKLU01000001">
    <property type="protein sequence ID" value="PYF77141.1"/>
    <property type="molecule type" value="Genomic_DNA"/>
</dbReference>
<gene>
    <name evidence="1" type="ORF">B0O44_101621</name>
</gene>
<evidence type="ECO:0000313" key="1">
    <source>
        <dbReference type="EMBL" id="PYF77141.1"/>
    </source>
</evidence>
<dbReference type="AlphaFoldDB" id="A0A318UN04"/>
<sequence length="200" mass="22307">MHRRDVFTLLFKSSSFDEPIVMEPNPVISAPVHLCTDGTVSTYREWTAFPADGRFTHDVVPDYGFSIHFHFVYSKAIKNVGLLVGLKAKQEQSAEPVKVGLDVDGCLFIGPHKTERKLPAEQLIGDMKLIMEISPRENDKAFVKLKILDNGGLTLSTLKTDSFKMTDFSGDIGLLEQSYGGGKAVKWSFLKIEGRKLENN</sequence>
<evidence type="ECO:0000313" key="2">
    <source>
        <dbReference type="Proteomes" id="UP000248198"/>
    </source>
</evidence>
<protein>
    <submittedName>
        <fullName evidence="1">Uncharacterized protein</fullName>
    </submittedName>
</protein>
<comment type="caution">
    <text evidence="1">The sequence shown here is derived from an EMBL/GenBank/DDBJ whole genome shotgun (WGS) entry which is preliminary data.</text>
</comment>